<accession>A0A5F1YZY8</accession>
<organism evidence="1 2">
    <name type="scientific">Leptospira gomenensis</name>
    <dbReference type="NCBI Taxonomy" id="2484974"/>
    <lineage>
        <taxon>Bacteria</taxon>
        <taxon>Pseudomonadati</taxon>
        <taxon>Spirochaetota</taxon>
        <taxon>Spirochaetia</taxon>
        <taxon>Leptospirales</taxon>
        <taxon>Leptospiraceae</taxon>
        <taxon>Leptospira</taxon>
    </lineage>
</organism>
<protein>
    <submittedName>
        <fullName evidence="1">Uncharacterized protein</fullName>
    </submittedName>
</protein>
<proteinExistence type="predicted"/>
<keyword evidence="2" id="KW-1185">Reference proteome</keyword>
<evidence type="ECO:0000313" key="2">
    <source>
        <dbReference type="Proteomes" id="UP000298277"/>
    </source>
</evidence>
<reference evidence="1" key="1">
    <citation type="journal article" date="2019" name="PLoS Negl. Trop. Dis.">
        <title>Revisiting the worldwide diversity of Leptospira species in the environment.</title>
        <authorList>
            <person name="Vincent A.T."/>
            <person name="Schiettekatte O."/>
            <person name="Bourhy P."/>
            <person name="Veyrier F.J."/>
            <person name="Picardeau M."/>
        </authorList>
    </citation>
    <scope>NUCLEOTIDE SEQUENCE [LARGE SCALE GENOMIC DNA]</scope>
    <source>
        <strain evidence="1">201800299</strain>
    </source>
</reference>
<dbReference type="RefSeq" id="WP_135591186.1">
    <property type="nucleotide sequence ID" value="NZ_RQEZ01000060.1"/>
</dbReference>
<gene>
    <name evidence="1" type="ORF">EHQ17_00465</name>
</gene>
<comment type="caution">
    <text evidence="1">The sequence shown here is derived from an EMBL/GenBank/DDBJ whole genome shotgun (WGS) entry which is preliminary data.</text>
</comment>
<dbReference type="Proteomes" id="UP000298277">
    <property type="component" value="Unassembled WGS sequence"/>
</dbReference>
<evidence type="ECO:0000313" key="1">
    <source>
        <dbReference type="EMBL" id="TGK39184.1"/>
    </source>
</evidence>
<dbReference type="OrthoDB" id="10016362at2"/>
<name>A0A5F1YZY8_9LEPT</name>
<dbReference type="EMBL" id="RQFA01000007">
    <property type="protein sequence ID" value="TGK39184.1"/>
    <property type="molecule type" value="Genomic_DNA"/>
</dbReference>
<sequence length="200" mass="22189">MKEHSSSTPASDQGVVKLLALEKFNVLKAEYNNLTGAASAVRRTRPNCTSLNVGYTYADGYSANAGVAQGGLVGRVSWSEKGGYHYGFGIGNNQLNAMYTWGGEGDQKTHGWSASVGPVELRQNTLNANYVELKSVISYLEFLNIVRLGRKGILNDGSFVEFGLEKDNFEYNVDFTFNRKPGRWILIHISKLRPEEGRWK</sequence>
<dbReference type="AlphaFoldDB" id="A0A5F1YZY8"/>